<feature type="region of interest" description="Disordered" evidence="1">
    <location>
        <begin position="139"/>
        <end position="206"/>
    </location>
</feature>
<feature type="region of interest" description="Disordered" evidence="1">
    <location>
        <begin position="76"/>
        <end position="104"/>
    </location>
</feature>
<feature type="compositionally biased region" description="Polar residues" evidence="1">
    <location>
        <begin position="39"/>
        <end position="50"/>
    </location>
</feature>
<proteinExistence type="predicted"/>
<evidence type="ECO:0000313" key="3">
    <source>
        <dbReference type="Proteomes" id="UP000007800"/>
    </source>
</evidence>
<organism evidence="3">
    <name type="scientific">Perkinsus marinus (strain ATCC 50983 / TXsc)</name>
    <dbReference type="NCBI Taxonomy" id="423536"/>
    <lineage>
        <taxon>Eukaryota</taxon>
        <taxon>Sar</taxon>
        <taxon>Alveolata</taxon>
        <taxon>Perkinsozoa</taxon>
        <taxon>Perkinsea</taxon>
        <taxon>Perkinsida</taxon>
        <taxon>Perkinsidae</taxon>
        <taxon>Perkinsus</taxon>
    </lineage>
</organism>
<dbReference type="EMBL" id="GG676168">
    <property type="protein sequence ID" value="EER12379.1"/>
    <property type="molecule type" value="Genomic_DNA"/>
</dbReference>
<dbReference type="InParanoid" id="C5KT29"/>
<evidence type="ECO:0000256" key="1">
    <source>
        <dbReference type="SAM" id="MobiDB-lite"/>
    </source>
</evidence>
<protein>
    <submittedName>
        <fullName evidence="2">Uncharacterized protein</fullName>
    </submittedName>
</protein>
<dbReference type="RefSeq" id="XP_002780584.1">
    <property type="nucleotide sequence ID" value="XM_002780538.1"/>
</dbReference>
<dbReference type="Proteomes" id="UP000007800">
    <property type="component" value="Unassembled WGS sequence"/>
</dbReference>
<feature type="compositionally biased region" description="Acidic residues" evidence="1">
    <location>
        <begin position="174"/>
        <end position="190"/>
    </location>
</feature>
<reference evidence="2 3" key="1">
    <citation type="submission" date="2008-07" db="EMBL/GenBank/DDBJ databases">
        <authorList>
            <person name="El-Sayed N."/>
            <person name="Caler E."/>
            <person name="Inman J."/>
            <person name="Amedeo P."/>
            <person name="Hass B."/>
            <person name="Wortman J."/>
        </authorList>
    </citation>
    <scope>NUCLEOTIDE SEQUENCE [LARGE SCALE GENOMIC DNA]</scope>
    <source>
        <strain evidence="3">ATCC 50983 / TXsc</strain>
    </source>
</reference>
<name>C5KT29_PERM5</name>
<feature type="compositionally biased region" description="Gly residues" evidence="1">
    <location>
        <begin position="256"/>
        <end position="266"/>
    </location>
</feature>
<keyword evidence="3" id="KW-1185">Reference proteome</keyword>
<feature type="region of interest" description="Disordered" evidence="1">
    <location>
        <begin position="227"/>
        <end position="266"/>
    </location>
</feature>
<dbReference type="AlphaFoldDB" id="C5KT29"/>
<dbReference type="GeneID" id="9057579"/>
<sequence>MSASGQRENFLPPEGVWEVVRKEEVEYEDGVPQSDKPVMTSSPVSLQPGSSAAHGSPGAVVSRRVVRYASPVRSRVTTTTYRCSPESPRPRSDARASAAMATNILPSYETSRRVIYTPRKEEMARSGSSYPMSCKKTILREMEESAPEPAPNSPQTARASPCDAPAGRRLLAYYEDEEEEDGIENIEMEADPSKPTARYKRAAASKETVVSSYKASRLAELNLIRSVKKPPTPLTAIQTQTEDLDQEDEPPREVGDSGGLGSLGKT</sequence>
<accession>C5KT29</accession>
<feature type="region of interest" description="Disordered" evidence="1">
    <location>
        <begin position="25"/>
        <end position="59"/>
    </location>
</feature>
<evidence type="ECO:0000313" key="2">
    <source>
        <dbReference type="EMBL" id="EER12379.1"/>
    </source>
</evidence>
<gene>
    <name evidence="2" type="ORF">Pmar_PMAR001178</name>
</gene>